<dbReference type="InterPro" id="IPR012845">
    <property type="entry name" value="RNA_pol_sigma_FliA_WhiG"/>
</dbReference>
<dbReference type="GO" id="GO:0003899">
    <property type="term" value="F:DNA-directed RNA polymerase activity"/>
    <property type="evidence" value="ECO:0007669"/>
    <property type="project" value="InterPro"/>
</dbReference>
<evidence type="ECO:0000259" key="5">
    <source>
        <dbReference type="PROSITE" id="PS00716"/>
    </source>
</evidence>
<keyword evidence="3" id="KW-0238">DNA-binding</keyword>
<dbReference type="Pfam" id="PF04542">
    <property type="entry name" value="Sigma70_r2"/>
    <property type="match status" value="1"/>
</dbReference>
<dbReference type="OrthoDB" id="9799825at2"/>
<dbReference type="Proteomes" id="UP000677305">
    <property type="component" value="Chromosome"/>
</dbReference>
<organism evidence="6 7">
    <name type="scientific">Vallitalea guaymasensis</name>
    <dbReference type="NCBI Taxonomy" id="1185412"/>
    <lineage>
        <taxon>Bacteria</taxon>
        <taxon>Bacillati</taxon>
        <taxon>Bacillota</taxon>
        <taxon>Clostridia</taxon>
        <taxon>Lachnospirales</taxon>
        <taxon>Vallitaleaceae</taxon>
        <taxon>Vallitalea</taxon>
    </lineage>
</organism>
<dbReference type="PIRSF" id="PIRSF000770">
    <property type="entry name" value="RNA_pol_sigma-SigE/K"/>
    <property type="match status" value="1"/>
</dbReference>
<keyword evidence="2" id="KW-0731">Sigma factor</keyword>
<dbReference type="SUPFAM" id="SSF88946">
    <property type="entry name" value="Sigma2 domain of RNA polymerase sigma factors"/>
    <property type="match status" value="1"/>
</dbReference>
<evidence type="ECO:0000256" key="2">
    <source>
        <dbReference type="ARBA" id="ARBA00023082"/>
    </source>
</evidence>
<gene>
    <name evidence="6" type="ORF">HYG85_22085</name>
</gene>
<dbReference type="InterPro" id="IPR013325">
    <property type="entry name" value="RNA_pol_sigma_r2"/>
</dbReference>
<dbReference type="InterPro" id="IPR007630">
    <property type="entry name" value="RNA_pol_sigma70_r4"/>
</dbReference>
<dbReference type="InterPro" id="IPR007624">
    <property type="entry name" value="RNA_pol_sigma70_r3"/>
</dbReference>
<name>A0A8J8MEJ4_9FIRM</name>
<dbReference type="NCBIfam" id="NF005413">
    <property type="entry name" value="PRK06986.1"/>
    <property type="match status" value="1"/>
</dbReference>
<dbReference type="RefSeq" id="WP_113675191.1">
    <property type="nucleotide sequence ID" value="NZ_CAJXUH010000007.1"/>
</dbReference>
<dbReference type="NCBIfam" id="TIGR02479">
    <property type="entry name" value="FliA_WhiG"/>
    <property type="match status" value="1"/>
</dbReference>
<keyword evidence="7" id="KW-1185">Reference proteome</keyword>
<dbReference type="KEGG" id="vgu:HYG85_22085"/>
<keyword evidence="4" id="KW-0804">Transcription</keyword>
<dbReference type="Pfam" id="PF04539">
    <property type="entry name" value="Sigma70_r3"/>
    <property type="match status" value="1"/>
</dbReference>
<dbReference type="GO" id="GO:0016987">
    <property type="term" value="F:sigma factor activity"/>
    <property type="evidence" value="ECO:0007669"/>
    <property type="project" value="UniProtKB-KW"/>
</dbReference>
<evidence type="ECO:0000256" key="1">
    <source>
        <dbReference type="ARBA" id="ARBA00023015"/>
    </source>
</evidence>
<dbReference type="PRINTS" id="PR00046">
    <property type="entry name" value="SIGMA70FCT"/>
</dbReference>
<proteinExistence type="predicted"/>
<dbReference type="InterPro" id="IPR014284">
    <property type="entry name" value="RNA_pol_sigma-70_dom"/>
</dbReference>
<dbReference type="AlphaFoldDB" id="A0A8J8MEJ4"/>
<dbReference type="Gene3D" id="1.10.1740.10">
    <property type="match status" value="1"/>
</dbReference>
<evidence type="ECO:0000256" key="3">
    <source>
        <dbReference type="ARBA" id="ARBA00023125"/>
    </source>
</evidence>
<dbReference type="SUPFAM" id="SSF88659">
    <property type="entry name" value="Sigma3 and sigma4 domains of RNA polymerase sigma factors"/>
    <property type="match status" value="2"/>
</dbReference>
<dbReference type="GO" id="GO:0006352">
    <property type="term" value="P:DNA-templated transcription initiation"/>
    <property type="evidence" value="ECO:0007669"/>
    <property type="project" value="InterPro"/>
</dbReference>
<dbReference type="Gene3D" id="1.20.140.160">
    <property type="match status" value="1"/>
</dbReference>
<dbReference type="InterPro" id="IPR013324">
    <property type="entry name" value="RNA_pol_sigma_r3/r4-like"/>
</dbReference>
<dbReference type="PROSITE" id="PS00716">
    <property type="entry name" value="SIGMA70_2"/>
    <property type="match status" value="1"/>
</dbReference>
<dbReference type="PANTHER" id="PTHR30385:SF7">
    <property type="entry name" value="RNA POLYMERASE SIGMA FACTOR FLIA"/>
    <property type="match status" value="1"/>
</dbReference>
<evidence type="ECO:0000256" key="4">
    <source>
        <dbReference type="ARBA" id="ARBA00023163"/>
    </source>
</evidence>
<dbReference type="Pfam" id="PF04545">
    <property type="entry name" value="Sigma70_r4"/>
    <property type="match status" value="1"/>
</dbReference>
<keyword evidence="1" id="KW-0805">Transcription regulation</keyword>
<reference evidence="6 7" key="1">
    <citation type="submission" date="2020-07" db="EMBL/GenBank/DDBJ databases">
        <title>Vallitalea guaymasensis genome.</title>
        <authorList>
            <person name="Postec A."/>
        </authorList>
    </citation>
    <scope>NUCLEOTIDE SEQUENCE [LARGE SCALE GENOMIC DNA]</scope>
    <source>
        <strain evidence="6 7">Ra1766G1</strain>
    </source>
</reference>
<dbReference type="EMBL" id="CP058561">
    <property type="protein sequence ID" value="QUH31467.1"/>
    <property type="molecule type" value="Genomic_DNA"/>
</dbReference>
<feature type="domain" description="RNA polymerase sigma-70" evidence="5">
    <location>
        <begin position="215"/>
        <end position="241"/>
    </location>
</feature>
<accession>A0A8J8MEJ4</accession>
<dbReference type="NCBIfam" id="TIGR02937">
    <property type="entry name" value="sigma70-ECF"/>
    <property type="match status" value="1"/>
</dbReference>
<dbReference type="InterPro" id="IPR007627">
    <property type="entry name" value="RNA_pol_sigma70_r2"/>
</dbReference>
<dbReference type="PANTHER" id="PTHR30385">
    <property type="entry name" value="SIGMA FACTOR F FLAGELLAR"/>
    <property type="match status" value="1"/>
</dbReference>
<dbReference type="InterPro" id="IPR000943">
    <property type="entry name" value="RNA_pol_sigma70"/>
</dbReference>
<evidence type="ECO:0000313" key="7">
    <source>
        <dbReference type="Proteomes" id="UP000677305"/>
    </source>
</evidence>
<dbReference type="GO" id="GO:0003677">
    <property type="term" value="F:DNA binding"/>
    <property type="evidence" value="ECO:0007669"/>
    <property type="project" value="UniProtKB-KW"/>
</dbReference>
<sequence length="255" mass="29802">MDEKSRVILWQKYSKEKSFDIKEKLIIEYAQLVKVVAGRLNMYLGNNVEYEDLVGYGVFGLIDAIDKFNFEKGVKFETYASLRIRGAILDNIRRMDWIPRSLRKKQKLIDNANSKLENDLGRLATDEEIACELDITLKEYKKWLNQTKLLTLTSLEEYIEQGSEIRIEPMNKSRYTQPERVVEKNELKEILAEVIDNLLENEKRVIVLYYFEELTLKEISQILGVSESRVSQIHTKALKKLKIKLGNNMELLAGF</sequence>
<protein>
    <submittedName>
        <fullName evidence="6">FliA/WhiG family RNA polymerase sigma factor</fullName>
    </submittedName>
</protein>
<dbReference type="CDD" id="cd06171">
    <property type="entry name" value="Sigma70_r4"/>
    <property type="match status" value="1"/>
</dbReference>
<evidence type="ECO:0000313" key="6">
    <source>
        <dbReference type="EMBL" id="QUH31467.1"/>
    </source>
</evidence>